<dbReference type="PANTHER" id="PTHR38102:SF1">
    <property type="entry name" value="PERIPLASMIC CHAPERONE SPY"/>
    <property type="match status" value="1"/>
</dbReference>
<protein>
    <submittedName>
        <fullName evidence="2">Spy/CpxP family protein refolding chaperone</fullName>
    </submittedName>
</protein>
<dbReference type="Gene3D" id="1.20.120.1490">
    <property type="match status" value="1"/>
</dbReference>
<feature type="chain" id="PRO_5045859906" evidence="1">
    <location>
        <begin position="28"/>
        <end position="245"/>
    </location>
</feature>
<organism evidence="2 3">
    <name type="scientific">Thiobacillus sedimenti</name>
    <dbReference type="NCBI Taxonomy" id="3110231"/>
    <lineage>
        <taxon>Bacteria</taxon>
        <taxon>Pseudomonadati</taxon>
        <taxon>Pseudomonadota</taxon>
        <taxon>Betaproteobacteria</taxon>
        <taxon>Nitrosomonadales</taxon>
        <taxon>Thiobacillaceae</taxon>
        <taxon>Thiobacillus</taxon>
    </lineage>
</organism>
<accession>A0ABZ1CFU7</accession>
<keyword evidence="3" id="KW-1185">Reference proteome</keyword>
<dbReference type="InterPro" id="IPR052211">
    <property type="entry name" value="Cpx_auxiliary_protein"/>
</dbReference>
<evidence type="ECO:0000313" key="2">
    <source>
        <dbReference type="EMBL" id="WRS38249.1"/>
    </source>
</evidence>
<dbReference type="EMBL" id="CP141769">
    <property type="protein sequence ID" value="WRS38249.1"/>
    <property type="molecule type" value="Genomic_DNA"/>
</dbReference>
<gene>
    <name evidence="2" type="ORF">VA613_09515</name>
</gene>
<keyword evidence="1" id="KW-0732">Signal</keyword>
<dbReference type="Pfam" id="PF13801">
    <property type="entry name" value="Metal_resist"/>
    <property type="match status" value="1"/>
</dbReference>
<dbReference type="PANTHER" id="PTHR38102">
    <property type="entry name" value="PERIPLASMIC CHAPERONE SPY"/>
    <property type="match status" value="1"/>
</dbReference>
<evidence type="ECO:0000256" key="1">
    <source>
        <dbReference type="SAM" id="SignalP"/>
    </source>
</evidence>
<reference evidence="2 3" key="1">
    <citation type="submission" date="2023-12" db="EMBL/GenBank/DDBJ databases">
        <title>Thiobacillus sedimentum sp. nov., a chemolithoautotrophic sulfur-oxidizing bacterium isolated from freshwater sediment.</title>
        <authorList>
            <person name="Luo J."/>
            <person name="Dai C."/>
        </authorList>
    </citation>
    <scope>NUCLEOTIDE SEQUENCE [LARGE SCALE GENOMIC DNA]</scope>
    <source>
        <strain evidence="2 3">SCUT-2</strain>
    </source>
</reference>
<sequence length="245" mass="25083">MNKSMKTLLASSIVAFALMGTAVSASAAEPTMPNQQMMMQGQAQGSAMPGSMPGYGPRGGMGMMGGGGYGPGMMGGGMGPGYGMGPMGMMGGMMNMMGGGCPMGMMGGDMGPGMSGYGPGMMGGGMGYGMGPGMMAGWAGGMGPMATLDLSDTQTAQLEKIQTESMKKQRSLMRQMWEAQEKLGDLFDAENRDPAAIGKAYGKLADVQRQALEARIEAGNKAAAVLTKEQKAQMRRGFGGGMMGY</sequence>
<evidence type="ECO:0000313" key="3">
    <source>
        <dbReference type="Proteomes" id="UP001334732"/>
    </source>
</evidence>
<proteinExistence type="predicted"/>
<name>A0ABZ1CFU7_9PROT</name>
<feature type="signal peptide" evidence="1">
    <location>
        <begin position="1"/>
        <end position="27"/>
    </location>
</feature>
<dbReference type="RefSeq" id="WP_296657420.1">
    <property type="nucleotide sequence ID" value="NZ_CP141769.1"/>
</dbReference>
<dbReference type="InterPro" id="IPR025961">
    <property type="entry name" value="Metal_resist"/>
</dbReference>
<dbReference type="Proteomes" id="UP001334732">
    <property type="component" value="Chromosome"/>
</dbReference>